<feature type="region of interest" description="Disordered" evidence="1">
    <location>
        <begin position="1"/>
        <end position="20"/>
    </location>
</feature>
<name>A0A4C1TY28_EUMVA</name>
<protein>
    <submittedName>
        <fullName evidence="2">Uncharacterized protein</fullName>
    </submittedName>
</protein>
<feature type="compositionally biased region" description="Polar residues" evidence="1">
    <location>
        <begin position="124"/>
        <end position="141"/>
    </location>
</feature>
<dbReference type="Proteomes" id="UP000299102">
    <property type="component" value="Unassembled WGS sequence"/>
</dbReference>
<dbReference type="EMBL" id="BGZK01000101">
    <property type="protein sequence ID" value="GBP18764.1"/>
    <property type="molecule type" value="Genomic_DNA"/>
</dbReference>
<evidence type="ECO:0000313" key="3">
    <source>
        <dbReference type="Proteomes" id="UP000299102"/>
    </source>
</evidence>
<feature type="region of interest" description="Disordered" evidence="1">
    <location>
        <begin position="61"/>
        <end position="89"/>
    </location>
</feature>
<feature type="compositionally biased region" description="Polar residues" evidence="1">
    <location>
        <begin position="76"/>
        <end position="86"/>
    </location>
</feature>
<accession>A0A4C1TY28</accession>
<comment type="caution">
    <text evidence="2">The sequence shown here is derived from an EMBL/GenBank/DDBJ whole genome shotgun (WGS) entry which is preliminary data.</text>
</comment>
<proteinExistence type="predicted"/>
<evidence type="ECO:0000313" key="2">
    <source>
        <dbReference type="EMBL" id="GBP18764.1"/>
    </source>
</evidence>
<reference evidence="2 3" key="1">
    <citation type="journal article" date="2019" name="Commun. Biol.">
        <title>The bagworm genome reveals a unique fibroin gene that provides high tensile strength.</title>
        <authorList>
            <person name="Kono N."/>
            <person name="Nakamura H."/>
            <person name="Ohtoshi R."/>
            <person name="Tomita M."/>
            <person name="Numata K."/>
            <person name="Arakawa K."/>
        </authorList>
    </citation>
    <scope>NUCLEOTIDE SEQUENCE [LARGE SCALE GENOMIC DNA]</scope>
</reference>
<evidence type="ECO:0000256" key="1">
    <source>
        <dbReference type="SAM" id="MobiDB-lite"/>
    </source>
</evidence>
<organism evidence="2 3">
    <name type="scientific">Eumeta variegata</name>
    <name type="common">Bagworm moth</name>
    <name type="synonym">Eumeta japonica</name>
    <dbReference type="NCBI Taxonomy" id="151549"/>
    <lineage>
        <taxon>Eukaryota</taxon>
        <taxon>Metazoa</taxon>
        <taxon>Ecdysozoa</taxon>
        <taxon>Arthropoda</taxon>
        <taxon>Hexapoda</taxon>
        <taxon>Insecta</taxon>
        <taxon>Pterygota</taxon>
        <taxon>Neoptera</taxon>
        <taxon>Endopterygota</taxon>
        <taxon>Lepidoptera</taxon>
        <taxon>Glossata</taxon>
        <taxon>Ditrysia</taxon>
        <taxon>Tineoidea</taxon>
        <taxon>Psychidae</taxon>
        <taxon>Oiketicinae</taxon>
        <taxon>Eumeta</taxon>
    </lineage>
</organism>
<keyword evidence="3" id="KW-1185">Reference proteome</keyword>
<dbReference type="AlphaFoldDB" id="A0A4C1TY28"/>
<sequence>MEAISGAGRAGGRACGAARGGRVSSLMTRQVLPTTCFGGSLKLWDRLRRRCKSRRAVEAALSRSRTKMHSLRESLSKSPPSESRTFAISADTKSFPVEYKPRRSTRARKILERKAVLDVPPQQRPQSRPHNQPQNNVRGEPLQCTNSLRAEGISGGGGAAGGRDVPLSISCRALSVPRAGGLYRANNKLGSPPLVWETY</sequence>
<gene>
    <name evidence="2" type="ORF">EVAR_93192_1</name>
</gene>
<feature type="region of interest" description="Disordered" evidence="1">
    <location>
        <begin position="113"/>
        <end position="141"/>
    </location>
</feature>